<dbReference type="GO" id="GO:0006891">
    <property type="term" value="P:intra-Golgi vesicle-mediated transport"/>
    <property type="evidence" value="ECO:0007669"/>
    <property type="project" value="TreeGrafter"/>
</dbReference>
<dbReference type="Pfam" id="PF23036">
    <property type="entry name" value="TRAPPC10_1st"/>
    <property type="match status" value="1"/>
</dbReference>
<keyword evidence="3" id="KW-0333">Golgi apparatus</keyword>
<dbReference type="AlphaFoldDB" id="A0A067MK66"/>
<dbReference type="HOGENOM" id="CLU_004654_0_0_1"/>
<dbReference type="PANTHER" id="PTHR13251">
    <property type="entry name" value="EPILEPSY HOLOPROSENCEPHALY CANDIDATE 1/TMEM1"/>
    <property type="match status" value="1"/>
</dbReference>
<evidence type="ECO:0000256" key="1">
    <source>
        <dbReference type="ARBA" id="ARBA00004555"/>
    </source>
</evidence>
<keyword evidence="2" id="KW-0813">Transport</keyword>
<evidence type="ECO:0008006" key="10">
    <source>
        <dbReference type="Google" id="ProtNLM"/>
    </source>
</evidence>
<evidence type="ECO:0000256" key="3">
    <source>
        <dbReference type="ARBA" id="ARBA00023034"/>
    </source>
</evidence>
<dbReference type="GO" id="GO:0005829">
    <property type="term" value="C:cytosol"/>
    <property type="evidence" value="ECO:0007669"/>
    <property type="project" value="GOC"/>
</dbReference>
<evidence type="ECO:0000313" key="8">
    <source>
        <dbReference type="EMBL" id="KDQ16168.1"/>
    </source>
</evidence>
<feature type="compositionally biased region" description="Polar residues" evidence="4">
    <location>
        <begin position="413"/>
        <end position="425"/>
    </location>
</feature>
<feature type="domain" description="TRAPPC10/Trs130 N-terminal" evidence="6">
    <location>
        <begin position="4"/>
        <end position="316"/>
    </location>
</feature>
<protein>
    <recommendedName>
        <fullName evidence="10">Trafficking protein particle complex subunit 11 domain-containing protein</fullName>
    </recommendedName>
</protein>
<dbReference type="GO" id="GO:1990071">
    <property type="term" value="C:TRAPPII protein complex"/>
    <property type="evidence" value="ECO:0007669"/>
    <property type="project" value="InterPro"/>
</dbReference>
<dbReference type="EMBL" id="KL198029">
    <property type="protein sequence ID" value="KDQ16168.1"/>
    <property type="molecule type" value="Genomic_DNA"/>
</dbReference>
<evidence type="ECO:0000259" key="6">
    <source>
        <dbReference type="Pfam" id="PF23036"/>
    </source>
</evidence>
<sequence length="1234" mass="137163">MTPHAQVTYAGPAQLLSSDNWLLLRAALKRNLPLRNVHWKPASRPSIRTVQELSIDLVPFDSIREEQFSQIPTTLVEKPLLNIYMATCEDNETYKVLVRRQIKDWLTIATNRRNQEWLVVLLVRPDEKQASGKRLFQIKGSIIDKIRADINTGKRDRCVQLTWSPGVDDPTAWTDLISKMKEGIMSTFDAGVALREEEVKRSESQRTMPGWNFCTFFTLKESLASSFEAMNLLEDAQIQYDELEATFLQVLKENATSPFTYLGGDSPFDDSAPLLSITKKPYRDLILTNSISLFDFRIYLLARQCSVLGKMGYITRAAKKAEWFINTFSKTLRQNESSLGEYFIESWMYSAALSTVEQCQGWVTHFDLDRASLSAFNAAKGELLRLSRTQLEKIGIRVGHVPSVPPFSMSLSSGGLVSPSDTPPSGVTPAHSRAPSSSLTCEDLIEAISSRDSFDELYIMLTHRAIESYTASGRRRFALMLHASLAALDSIRSRHSTALVTFGSLPAHYVGSRWAALEGFMLAEGLDCHERLAKVKDREWVSIALAFLKAYVGASQEAQPSILTATATGAAERLEYLGKLVHDLENACATLEADFPITNHPMFSIKMIQGNVRRAQNEDGVYIDAIVSNQLPCDVQADRVSVSATGLENMRVQFTSSPTVLRKGSTKVELYCPTPAFGTFLLEQTEIRRAKLLFHWPQPKVTPSTISQSAILVKIPEDRSALKVGIGLPNSIQLGSTPQILVTLSTGRNRVTKAILKLSNATNQIEFHVSDGQLTDGAVESVHTSEREVVLEEVDENSTISITVPYSGSLEGITVPITVDVEYSTESGGSLSRKLRRTEQITGSLPLAVNVQDYFRGKRLFSRFTVSSDGRNYLKVLSANLEGGSSAVRISSCRSQSRARALILTPSRSTNFLFQMDLAESQSRKDTPSMRLVITYQTLRREVQIRAARLLREATAQKPQLTDHIHWLSEAWSDALGDEADWYETYETLGVLCCRPSSWNDVIEDEKGRPENEDAGAIRAKDDFIWALEFISEKMKHAETFAEVGLEEQDWRVLTLPVDLPFMDILNAARLRIDVPPTTPMFAGQPLQAVLSITTSLHWRSATSAANTNMDEGVRKYRMQFDVSAEQNGDWLVSGPKRGEFVALDDYTHTVRLTLVPLRHGALALPTVSVSPVPDANVVIEGAGGGGGYIELPSCETHQVHAAERIEILPRSARATYVVNLLRHAPEGQNLMAS</sequence>
<dbReference type="STRING" id="930990.A0A067MK66"/>
<dbReference type="Pfam" id="PF12584">
    <property type="entry name" value="TRAPPC10"/>
    <property type="match status" value="1"/>
</dbReference>
<dbReference type="InterPro" id="IPR022233">
    <property type="entry name" value="TRAPPC10/Trs130_C"/>
</dbReference>
<dbReference type="InterPro" id="IPR045126">
    <property type="entry name" value="TRAPPC10/Trs130"/>
</dbReference>
<dbReference type="InterPro" id="IPR056913">
    <property type="entry name" value="TRAPPC10/Trs130_N"/>
</dbReference>
<evidence type="ECO:0000256" key="2">
    <source>
        <dbReference type="ARBA" id="ARBA00022448"/>
    </source>
</evidence>
<dbReference type="OrthoDB" id="10256906at2759"/>
<dbReference type="InterPro" id="IPR055505">
    <property type="entry name" value="DUF7077"/>
</dbReference>
<dbReference type="Proteomes" id="UP000027195">
    <property type="component" value="Unassembled WGS sequence"/>
</dbReference>
<evidence type="ECO:0000259" key="7">
    <source>
        <dbReference type="Pfam" id="PF23274"/>
    </source>
</evidence>
<accession>A0A067MK66</accession>
<dbReference type="PANTHER" id="PTHR13251:SF3">
    <property type="entry name" value="TRAFFICKING PROTEIN PARTICLE COMPLEX SUBUNIT 10"/>
    <property type="match status" value="1"/>
</dbReference>
<dbReference type="GO" id="GO:0034498">
    <property type="term" value="P:early endosome to Golgi transport"/>
    <property type="evidence" value="ECO:0007669"/>
    <property type="project" value="TreeGrafter"/>
</dbReference>
<keyword evidence="9" id="KW-1185">Reference proteome</keyword>
<feature type="domain" description="DUF7077" evidence="7">
    <location>
        <begin position="720"/>
        <end position="828"/>
    </location>
</feature>
<reference evidence="9" key="1">
    <citation type="journal article" date="2014" name="Proc. Natl. Acad. Sci. U.S.A.">
        <title>Extensive sampling of basidiomycete genomes demonstrates inadequacy of the white-rot/brown-rot paradigm for wood decay fungi.</title>
        <authorList>
            <person name="Riley R."/>
            <person name="Salamov A.A."/>
            <person name="Brown D.W."/>
            <person name="Nagy L.G."/>
            <person name="Floudas D."/>
            <person name="Held B.W."/>
            <person name="Levasseur A."/>
            <person name="Lombard V."/>
            <person name="Morin E."/>
            <person name="Otillar R."/>
            <person name="Lindquist E.A."/>
            <person name="Sun H."/>
            <person name="LaButti K.M."/>
            <person name="Schmutz J."/>
            <person name="Jabbour D."/>
            <person name="Luo H."/>
            <person name="Baker S.E."/>
            <person name="Pisabarro A.G."/>
            <person name="Walton J.D."/>
            <person name="Blanchette R.A."/>
            <person name="Henrissat B."/>
            <person name="Martin F."/>
            <person name="Cullen D."/>
            <person name="Hibbett D.S."/>
            <person name="Grigoriev I.V."/>
        </authorList>
    </citation>
    <scope>NUCLEOTIDE SEQUENCE [LARGE SCALE GENOMIC DNA]</scope>
    <source>
        <strain evidence="9">FD-172 SS1</strain>
    </source>
</reference>
<feature type="domain" description="TRAPPC10/Trs130 C-terminal" evidence="5">
    <location>
        <begin position="1057"/>
        <end position="1209"/>
    </location>
</feature>
<gene>
    <name evidence="8" type="ORF">BOTBODRAFT_65084</name>
</gene>
<proteinExistence type="predicted"/>
<feature type="region of interest" description="Disordered" evidence="4">
    <location>
        <begin position="413"/>
        <end position="435"/>
    </location>
</feature>
<evidence type="ECO:0000256" key="4">
    <source>
        <dbReference type="SAM" id="MobiDB-lite"/>
    </source>
</evidence>
<evidence type="ECO:0000313" key="9">
    <source>
        <dbReference type="Proteomes" id="UP000027195"/>
    </source>
</evidence>
<name>A0A067MK66_BOTB1</name>
<evidence type="ECO:0000259" key="5">
    <source>
        <dbReference type="Pfam" id="PF12584"/>
    </source>
</evidence>
<dbReference type="Pfam" id="PF23274">
    <property type="entry name" value="DUF7077"/>
    <property type="match status" value="1"/>
</dbReference>
<organism evidence="8 9">
    <name type="scientific">Botryobasidium botryosum (strain FD-172 SS1)</name>
    <dbReference type="NCBI Taxonomy" id="930990"/>
    <lineage>
        <taxon>Eukaryota</taxon>
        <taxon>Fungi</taxon>
        <taxon>Dikarya</taxon>
        <taxon>Basidiomycota</taxon>
        <taxon>Agaricomycotina</taxon>
        <taxon>Agaricomycetes</taxon>
        <taxon>Cantharellales</taxon>
        <taxon>Botryobasidiaceae</taxon>
        <taxon>Botryobasidium</taxon>
    </lineage>
</organism>
<comment type="subcellular location">
    <subcellularLocation>
        <location evidence="1">Golgi apparatus</location>
    </subcellularLocation>
</comment>
<dbReference type="InParanoid" id="A0A067MK66"/>